<dbReference type="AlphaFoldDB" id="A0A1I6GY22"/>
<sequence>MAGALSGIRVLDLSRILAGPTCTQLLGDLGAEVWKIENPGSEGDDTRKWGPPFVDGLDGQRTDLSAYFMCANRNKLSVGVDIATPEGQATIHALAAEADVVIENFKPDGLKKYGLDHASLLEAHPKLVYCSISGYGQTGPNRSKPGYDLMAQGFGGIMSLTGEPEGRPMKVGVGIADVVCGLYATVGILAALRHRDVTGEGQHVDIALVDSQIAWLINEGVAHLTTGKERQRQGNEHATIVPYQTFEASDGHVLVAVGNDSQYARFCDYLGRPDLAEDPAYATNPARIENRTTLLKIIEGVLVERTMADIIDGLEARKVPVGPVNTLGQVFASDQVAAREMKIDMPRDDVRDGAVSLIGNPLKFSKTPVTYRRPPPHFGEDTDAVLEWLEQVAKAAPQP</sequence>
<accession>A0A1I6GY22</accession>
<dbReference type="InterPro" id="IPR003673">
    <property type="entry name" value="CoA-Trfase_fam_III"/>
</dbReference>
<dbReference type="Gene3D" id="3.40.50.10540">
    <property type="entry name" value="Crotonobetainyl-coa:carnitine coa-transferase, domain 1"/>
    <property type="match status" value="1"/>
</dbReference>
<dbReference type="EMBL" id="FOYO01000001">
    <property type="protein sequence ID" value="SFR47088.1"/>
    <property type="molecule type" value="Genomic_DNA"/>
</dbReference>
<name>A0A1I6GY22_9RHOB</name>
<keyword evidence="3" id="KW-1185">Reference proteome</keyword>
<evidence type="ECO:0000313" key="2">
    <source>
        <dbReference type="EMBL" id="SFR47088.1"/>
    </source>
</evidence>
<evidence type="ECO:0000313" key="3">
    <source>
        <dbReference type="Proteomes" id="UP000199658"/>
    </source>
</evidence>
<dbReference type="Pfam" id="PF02515">
    <property type="entry name" value="CoA_transf_3"/>
    <property type="match status" value="1"/>
</dbReference>
<dbReference type="InterPro" id="IPR023606">
    <property type="entry name" value="CoA-Trfase_III_dom_1_sf"/>
</dbReference>
<proteinExistence type="predicted"/>
<dbReference type="SUPFAM" id="SSF89796">
    <property type="entry name" value="CoA-transferase family III (CaiB/BaiF)"/>
    <property type="match status" value="1"/>
</dbReference>
<dbReference type="InterPro" id="IPR044855">
    <property type="entry name" value="CoA-Trfase_III_dom3_sf"/>
</dbReference>
<protein>
    <submittedName>
        <fullName evidence="2">Formyl-CoA transferase</fullName>
    </submittedName>
</protein>
<dbReference type="Proteomes" id="UP000199658">
    <property type="component" value="Unassembled WGS sequence"/>
</dbReference>
<organism evidence="2 3">
    <name type="scientific">Litoreibacter janthinus</name>
    <dbReference type="NCBI Taxonomy" id="670154"/>
    <lineage>
        <taxon>Bacteria</taxon>
        <taxon>Pseudomonadati</taxon>
        <taxon>Pseudomonadota</taxon>
        <taxon>Alphaproteobacteria</taxon>
        <taxon>Rhodobacterales</taxon>
        <taxon>Roseobacteraceae</taxon>
        <taxon>Litoreibacter</taxon>
    </lineage>
</organism>
<dbReference type="InterPro" id="IPR050483">
    <property type="entry name" value="CoA-transferase_III_domain"/>
</dbReference>
<dbReference type="Gene3D" id="3.30.1540.10">
    <property type="entry name" value="formyl-coa transferase, domain 3"/>
    <property type="match status" value="1"/>
</dbReference>
<reference evidence="3" key="1">
    <citation type="submission" date="2016-10" db="EMBL/GenBank/DDBJ databases">
        <authorList>
            <person name="Varghese N."/>
            <person name="Submissions S."/>
        </authorList>
    </citation>
    <scope>NUCLEOTIDE SEQUENCE [LARGE SCALE GENOMIC DNA]</scope>
    <source>
        <strain evidence="3">DSM 26921</strain>
    </source>
</reference>
<dbReference type="OrthoDB" id="7208981at2"/>
<dbReference type="STRING" id="670154.SAMN04488002_2142"/>
<evidence type="ECO:0000256" key="1">
    <source>
        <dbReference type="ARBA" id="ARBA00022679"/>
    </source>
</evidence>
<dbReference type="PANTHER" id="PTHR48207">
    <property type="entry name" value="SUCCINATE--HYDROXYMETHYLGLUTARATE COA-TRANSFERASE"/>
    <property type="match status" value="1"/>
</dbReference>
<gene>
    <name evidence="2" type="ORF">SAMN04488002_2142</name>
</gene>
<dbReference type="PANTHER" id="PTHR48207:SF3">
    <property type="entry name" value="SUCCINATE--HYDROXYMETHYLGLUTARATE COA-TRANSFERASE"/>
    <property type="match status" value="1"/>
</dbReference>
<dbReference type="GO" id="GO:0008410">
    <property type="term" value="F:CoA-transferase activity"/>
    <property type="evidence" value="ECO:0007669"/>
    <property type="project" value="TreeGrafter"/>
</dbReference>
<keyword evidence="1 2" id="KW-0808">Transferase</keyword>